<dbReference type="GO" id="GO:0007064">
    <property type="term" value="P:mitotic sister chromatid cohesion"/>
    <property type="evidence" value="ECO:0007669"/>
    <property type="project" value="InterPro"/>
</dbReference>
<feature type="compositionally biased region" description="Acidic residues" evidence="7">
    <location>
        <begin position="1123"/>
        <end position="1134"/>
    </location>
</feature>
<feature type="compositionally biased region" description="Basic and acidic residues" evidence="7">
    <location>
        <begin position="291"/>
        <end position="301"/>
    </location>
</feature>
<feature type="region of interest" description="Disordered" evidence="7">
    <location>
        <begin position="1522"/>
        <end position="1931"/>
    </location>
</feature>
<dbReference type="InterPro" id="IPR016024">
    <property type="entry name" value="ARM-type_fold"/>
</dbReference>
<accession>A0A448ZIT8</accession>
<dbReference type="PANTHER" id="PTHR12663">
    <property type="entry name" value="ANDROGEN INDUCED INHIBITOR OF PROLIFERATION AS3 / PDS5-RELATED"/>
    <property type="match status" value="1"/>
</dbReference>
<feature type="compositionally biased region" description="Low complexity" evidence="7">
    <location>
        <begin position="192"/>
        <end position="206"/>
    </location>
</feature>
<evidence type="ECO:0000256" key="3">
    <source>
        <dbReference type="ARBA" id="ARBA00022776"/>
    </source>
</evidence>
<feature type="compositionally biased region" description="Polar residues" evidence="7">
    <location>
        <begin position="1655"/>
        <end position="1676"/>
    </location>
</feature>
<feature type="compositionally biased region" description="Polar residues" evidence="7">
    <location>
        <begin position="1557"/>
        <end position="1573"/>
    </location>
</feature>
<keyword evidence="2" id="KW-0132">Cell division</keyword>
<dbReference type="Pfam" id="PF20168">
    <property type="entry name" value="PDS5"/>
    <property type="match status" value="3"/>
</dbReference>
<evidence type="ECO:0000256" key="4">
    <source>
        <dbReference type="ARBA" id="ARBA00023242"/>
    </source>
</evidence>
<dbReference type="GO" id="GO:0000785">
    <property type="term" value="C:chromatin"/>
    <property type="evidence" value="ECO:0007669"/>
    <property type="project" value="TreeGrafter"/>
</dbReference>
<feature type="compositionally biased region" description="Low complexity" evidence="7">
    <location>
        <begin position="1412"/>
        <end position="1421"/>
    </location>
</feature>
<dbReference type="SUPFAM" id="SSF48371">
    <property type="entry name" value="ARM repeat"/>
    <property type="match status" value="1"/>
</dbReference>
<dbReference type="OrthoDB" id="200660at2759"/>
<feature type="compositionally biased region" description="Basic and acidic residues" evidence="7">
    <location>
        <begin position="1889"/>
        <end position="1903"/>
    </location>
</feature>
<evidence type="ECO:0000256" key="2">
    <source>
        <dbReference type="ARBA" id="ARBA00022618"/>
    </source>
</evidence>
<dbReference type="GO" id="GO:0051301">
    <property type="term" value="P:cell division"/>
    <property type="evidence" value="ECO:0007669"/>
    <property type="project" value="UniProtKB-KW"/>
</dbReference>
<feature type="compositionally biased region" description="Polar residues" evidence="7">
    <location>
        <begin position="1730"/>
        <end position="1755"/>
    </location>
</feature>
<name>A0A448ZIT8_9STRA</name>
<dbReference type="EMBL" id="CAACVS010000398">
    <property type="protein sequence ID" value="VEU41959.1"/>
    <property type="molecule type" value="Genomic_DNA"/>
</dbReference>
<feature type="compositionally biased region" description="Basic and acidic residues" evidence="7">
    <location>
        <begin position="1611"/>
        <end position="1632"/>
    </location>
</feature>
<proteinExistence type="predicted"/>
<feature type="compositionally biased region" description="Polar residues" evidence="7">
    <location>
        <begin position="1867"/>
        <end position="1888"/>
    </location>
</feature>
<evidence type="ECO:0000256" key="6">
    <source>
        <dbReference type="SAM" id="Coils"/>
    </source>
</evidence>
<organism evidence="8 9">
    <name type="scientific">Pseudo-nitzschia multistriata</name>
    <dbReference type="NCBI Taxonomy" id="183589"/>
    <lineage>
        <taxon>Eukaryota</taxon>
        <taxon>Sar</taxon>
        <taxon>Stramenopiles</taxon>
        <taxon>Ochrophyta</taxon>
        <taxon>Bacillariophyta</taxon>
        <taxon>Bacillariophyceae</taxon>
        <taxon>Bacillariophycidae</taxon>
        <taxon>Bacillariales</taxon>
        <taxon>Bacillariaceae</taxon>
        <taxon>Pseudo-nitzschia</taxon>
    </lineage>
</organism>
<feature type="region of interest" description="Disordered" evidence="7">
    <location>
        <begin position="186"/>
        <end position="214"/>
    </location>
</feature>
<evidence type="ECO:0000313" key="9">
    <source>
        <dbReference type="Proteomes" id="UP000291116"/>
    </source>
</evidence>
<keyword evidence="5" id="KW-0131">Cell cycle</keyword>
<keyword evidence="9" id="KW-1185">Reference proteome</keyword>
<feature type="compositionally biased region" description="Basic residues" evidence="7">
    <location>
        <begin position="1139"/>
        <end position="1156"/>
    </location>
</feature>
<dbReference type="PANTHER" id="PTHR12663:SF0">
    <property type="entry name" value="PRECOCIOUS DISSOCIATION OF SISTERS 5, ISOFORM A"/>
    <property type="match status" value="1"/>
</dbReference>
<evidence type="ECO:0008006" key="10">
    <source>
        <dbReference type="Google" id="ProtNLM"/>
    </source>
</evidence>
<sequence length="1977" mass="214628">MPPPSPRGASASASVAATHAPAIGHSGRILTAKYLRKASSKKDLVARLRRVLGCLRDDPHLEAEDTSGYPGLAGLCGALTGSGGDPQNRGRRAGPIHHRDKEVRLYAVAACMELFALYAPAAPWNEAETLDIFGQTIRQLANLGHTHTHTHTETTKGAHFYEYYRILELLAEVKIAVLLVDLSKKNDDDNDNSGGNSSSHSTTNHNAARPSGNQTNREALLVLTELFRTLLQSVRNGHPPEVLDCCRKTLTSCIEEFFETTFLPVPLLDELLVCIGQGPRVLVLKQQQQEQKQKQKQEPPRGKPRAGSGASGRQPLPAPVVTVRQNNPSYAVASAVVRASVERLSTPIASLLNGLVQSDPRAVGASTISNHACEASADSNAGAGNEPPVPRGVLEMADALGRPQRQTQDPHGSSNVYGVILELQRVAPAILTTVFGNLASHVETTDVGQRLLVVETLGRLFAGSGSGDAAGGTGRSGLSVAAKNRESFFQWLQRSGDRRIEIRRRMLPHLLALTRAGSSFLEEAGASSLEASLALRVQEALLRRLSGDPSPAFRTEVVQGLCTLSYNHRKILTRRAMDQLGERVMSRDRAERKDALTGLVQLHFRQYTLHHLAAVLEGGDDCPIGSVLDVLRRCSFPGDRASAAGAFSAETAASLIAARSRNAAPESCGRRRGPEETDDDDEPGPLESPGFSDRGGRDDFSYYQWIPCVLFESASYSDATDADMHSRVVQLVDELLLGCSSPHPDNRRRLTSTGRATAMAIVVDAVRKQSHLAGLWMTKLQSVRARLQNALKAYLEARAEIRRHETGSEEYFAADAKAKDLLETVASMIPPPSGASPAPGERHAVLEKFHSSKDKRVFLVLGTITNPSHSSKCRAKAIDDLPKRVKATAGDAVSAWVKSLAKRCAMGDFVNLDVVHHCVLLAQECFHEGDLDATLKFLVCVQMAVESFPSLCASGEVFENLSELFQDCNGSSQKNQTEGPAIVTALSAILASVAPYRDPSDDSSLLEDDLYKKLVNLCRNGTPEQARHAVATITSLLKPKNGAELTQEETKTFLPLLETLATPSRLAIASTGSSTKLVCVLAALTELANNAPQVFESSSRGTKALKFALEMVLMGRARVDVTSGDDDDDYDEADDTRTPKRGRNRKSSSAKSRHLSPKATDTSLVEDQNLSIPCRTICAAIELLSAFIRSSVFVAKKSRSTFTQTTQDIIEQSFKIFSQILRDQGLPPSSRDRDVCSFRQDRAALRQCAAIHLFRLCDTRLGLDQKHLTTERWHTLASSLLDDEPVVRKAAMEEFGLMITGHGKFSTAYGMGVMAPRLRFVAMSVFCIDGSQGSHSKANGNSANIGKAIHNQKGNIAGCITDLRKVYESYAVQCRAQGPEAEKQFETFTKLTIMPEYAVPYSFHLLTCRQETPSSTGPSTGKSRKANDDDESGQRILRKRLKALYDPLVLQLGTSADNISFLLRMAEMLAKSFQPIGCSLSSPGSDNSSRDGDKLKNICATAREVLLSYVKTDANLDTHPGAIRMPGNLFRKRQSRKRPVQEDSITTDTSPIIDMMITTQDSEIQNQKISSNLNRKRPASSKEHEKHTQDHPFGNNNTKQEQTRRSTRSATKHDVDGSKTTAKTDEASRNSHDTQASIADTSRRRRSLRISTRTASIGSTNTYGDGDSRVSSSTDEISGYSVDGNVGITRKNTQQIAPRRSTRSTRSTKFDDSRDSSTSGSISIEHGNESTENGTGTIESTPSSKDVESTVTSTRGIMLSTEGEDDPSSSRLGSGSNKKRRSDASKSISADSRVHFSPEIDFGGLSPINRRSSRNSKNEELLLSSSETKTRGTTPPSSLRNASFPATASASVAIGSPRPHENRDSKSPTTVSESTAKSSIGRVSSQGNEKTKPLGDKKAEVAHNRRRKSSRKLAVDDKENATAIKKKGGPKDIKIVRSKQSSKFKAKKVVKKTALASVGKRGKRKSSKPIDSFDFEG</sequence>
<keyword evidence="6" id="KW-0175">Coiled coil</keyword>
<evidence type="ECO:0000256" key="7">
    <source>
        <dbReference type="SAM" id="MobiDB-lite"/>
    </source>
</evidence>
<evidence type="ECO:0000313" key="8">
    <source>
        <dbReference type="EMBL" id="VEU41959.1"/>
    </source>
</evidence>
<comment type="subcellular location">
    <subcellularLocation>
        <location evidence="1">Nucleus</location>
    </subcellularLocation>
</comment>
<reference evidence="8 9" key="1">
    <citation type="submission" date="2019-01" db="EMBL/GenBank/DDBJ databases">
        <authorList>
            <person name="Ferrante I. M."/>
        </authorList>
    </citation>
    <scope>NUCLEOTIDE SEQUENCE [LARGE SCALE GENOMIC DNA]</scope>
    <source>
        <strain evidence="8 9">B856</strain>
    </source>
</reference>
<dbReference type="GO" id="GO:0005634">
    <property type="term" value="C:nucleus"/>
    <property type="evidence" value="ECO:0007669"/>
    <property type="project" value="UniProtKB-SubCell"/>
</dbReference>
<feature type="region of interest" description="Disordered" evidence="7">
    <location>
        <begin position="1411"/>
        <end position="1433"/>
    </location>
</feature>
<keyword evidence="3" id="KW-0498">Mitosis</keyword>
<keyword evidence="4" id="KW-0539">Nucleus</keyword>
<feature type="compositionally biased region" description="Polar residues" evidence="7">
    <location>
        <begin position="1832"/>
        <end position="1850"/>
    </location>
</feature>
<gene>
    <name evidence="8" type="ORF">PSNMU_V1.4_AUG-EV-PASAV3_0089060</name>
</gene>
<protein>
    <recommendedName>
        <fullName evidence="10">Sister chromatid cohesion protein</fullName>
    </recommendedName>
</protein>
<dbReference type="InterPro" id="IPR039776">
    <property type="entry name" value="Pds5"/>
</dbReference>
<evidence type="ECO:0000256" key="1">
    <source>
        <dbReference type="ARBA" id="ARBA00004123"/>
    </source>
</evidence>
<dbReference type="Proteomes" id="UP000291116">
    <property type="component" value="Unassembled WGS sequence"/>
</dbReference>
<feature type="compositionally biased region" description="Basic and acidic residues" evidence="7">
    <location>
        <begin position="1580"/>
        <end position="1590"/>
    </location>
</feature>
<feature type="region of interest" description="Disordered" evidence="7">
    <location>
        <begin position="1123"/>
        <end position="1162"/>
    </location>
</feature>
<feature type="region of interest" description="Disordered" evidence="7">
    <location>
        <begin position="1953"/>
        <end position="1977"/>
    </location>
</feature>
<dbReference type="GO" id="GO:0006281">
    <property type="term" value="P:DNA repair"/>
    <property type="evidence" value="ECO:0007669"/>
    <property type="project" value="TreeGrafter"/>
</dbReference>
<feature type="coiled-coil region" evidence="6">
    <location>
        <begin position="777"/>
        <end position="804"/>
    </location>
</feature>
<feature type="region of interest" description="Disordered" evidence="7">
    <location>
        <begin position="286"/>
        <end position="322"/>
    </location>
</feature>
<feature type="region of interest" description="Disordered" evidence="7">
    <location>
        <begin position="663"/>
        <end position="695"/>
    </location>
</feature>
<evidence type="ECO:0000256" key="5">
    <source>
        <dbReference type="ARBA" id="ARBA00023306"/>
    </source>
</evidence>